<comment type="function">
    <text evidence="11">Involved in de novo bacterial ceramide synthesis. Catalyzes the condensation of L-serine with palmitoyl-CoA (hexadecanoyl-CoA) to produce 3-oxosphinganine. Also capable of using alanine as substrate leading to the formation of 1-deoxysphinganine (1-deoxySa). Contributes to the levels of endogenous sphingolipids in its host.</text>
</comment>
<evidence type="ECO:0000256" key="12">
    <source>
        <dbReference type="HAMAP-Rule" id="MF_00985"/>
    </source>
</evidence>
<feature type="binding site" evidence="12">
    <location>
        <position position="136"/>
    </location>
    <ligand>
        <name>substrate</name>
    </ligand>
</feature>
<dbReference type="InterPro" id="IPR050087">
    <property type="entry name" value="AON_synthase_class-II"/>
</dbReference>
<evidence type="ECO:0000256" key="9">
    <source>
        <dbReference type="ARBA" id="ARBA00023315"/>
    </source>
</evidence>
<evidence type="ECO:0000256" key="2">
    <source>
        <dbReference type="ARBA" id="ARBA00004760"/>
    </source>
</evidence>
<evidence type="ECO:0000259" key="13">
    <source>
        <dbReference type="Pfam" id="PF00155"/>
    </source>
</evidence>
<dbReference type="Pfam" id="PF00155">
    <property type="entry name" value="Aminotran_1_2"/>
    <property type="match status" value="1"/>
</dbReference>
<organism evidence="14 15">
    <name type="scientific">Fibrella aquatilis</name>
    <dbReference type="NCBI Taxonomy" id="2817059"/>
    <lineage>
        <taxon>Bacteria</taxon>
        <taxon>Pseudomonadati</taxon>
        <taxon>Bacteroidota</taxon>
        <taxon>Cytophagia</taxon>
        <taxon>Cytophagales</taxon>
        <taxon>Spirosomataceae</taxon>
        <taxon>Fibrella</taxon>
    </lineage>
</organism>
<evidence type="ECO:0000256" key="4">
    <source>
        <dbReference type="ARBA" id="ARBA00010008"/>
    </source>
</evidence>
<dbReference type="Proteomes" id="UP000664795">
    <property type="component" value="Unassembled WGS sequence"/>
</dbReference>
<accession>A0A939GDD1</accession>
<dbReference type="GO" id="GO:0030148">
    <property type="term" value="P:sphingolipid biosynthetic process"/>
    <property type="evidence" value="ECO:0007669"/>
    <property type="project" value="UniProtKB-ARBA"/>
</dbReference>
<reference evidence="14 15" key="1">
    <citation type="submission" date="2021-03" db="EMBL/GenBank/DDBJ databases">
        <title>Fibrella sp. HMF5036 genome sequencing and assembly.</title>
        <authorList>
            <person name="Kang H."/>
            <person name="Kim H."/>
            <person name="Bae S."/>
            <person name="Joh K."/>
        </authorList>
    </citation>
    <scope>NUCLEOTIDE SEQUENCE [LARGE SCALE GENOMIC DNA]</scope>
    <source>
        <strain evidence="14 15">HMF5036</strain>
    </source>
</reference>
<name>A0A939GDD1_9BACT</name>
<feature type="binding site" evidence="12">
    <location>
        <begin position="272"/>
        <end position="273"/>
    </location>
    <ligand>
        <name>pyridoxal 5'-phosphate</name>
        <dbReference type="ChEBI" id="CHEBI:597326"/>
        <note>ligand shared between dimeric partners</note>
    </ligand>
</feature>
<comment type="function">
    <text evidence="12">Catalyzes the cleavage of 2-amino-3-ketobutyrate to glycine and acetyl-CoA.</text>
</comment>
<feature type="domain" description="Aminotransferase class I/classII large" evidence="13">
    <location>
        <begin position="43"/>
        <end position="384"/>
    </location>
</feature>
<comment type="pathway">
    <text evidence="3">Sphingolipid metabolism.</text>
</comment>
<dbReference type="InterPro" id="IPR001917">
    <property type="entry name" value="Aminotrans_II_pyridoxalP_BS"/>
</dbReference>
<comment type="caution">
    <text evidence="12">Lacks conserved residue(s) required for the propagation of feature annotation.</text>
</comment>
<proteinExistence type="inferred from homology"/>
<comment type="pathway">
    <text evidence="1">Cofactor biosynthesis; biotin biosynthesis.</text>
</comment>
<evidence type="ECO:0000256" key="10">
    <source>
        <dbReference type="ARBA" id="ARBA00047854"/>
    </source>
</evidence>
<feature type="binding site" evidence="12">
    <location>
        <position position="366"/>
    </location>
    <ligand>
        <name>substrate</name>
    </ligand>
</feature>
<comment type="catalytic activity">
    <reaction evidence="10">
        <text>L-serine + hexadecanoyl-CoA + H(+) = 3-oxosphinganine + CO2 + CoA</text>
        <dbReference type="Rhea" id="RHEA:14761"/>
        <dbReference type="ChEBI" id="CHEBI:15378"/>
        <dbReference type="ChEBI" id="CHEBI:16526"/>
        <dbReference type="ChEBI" id="CHEBI:33384"/>
        <dbReference type="ChEBI" id="CHEBI:57287"/>
        <dbReference type="ChEBI" id="CHEBI:57379"/>
        <dbReference type="ChEBI" id="CHEBI:58299"/>
        <dbReference type="EC" id="2.3.1.50"/>
    </reaction>
    <physiologicalReaction direction="left-to-right" evidence="10">
        <dbReference type="Rhea" id="RHEA:14762"/>
    </physiologicalReaction>
</comment>
<dbReference type="InterPro" id="IPR015424">
    <property type="entry name" value="PyrdxlP-dep_Trfase"/>
</dbReference>
<evidence type="ECO:0000256" key="3">
    <source>
        <dbReference type="ARBA" id="ARBA00004991"/>
    </source>
</evidence>
<dbReference type="HAMAP" id="MF_00985">
    <property type="entry name" value="2am3keto_CoA_ligase"/>
    <property type="match status" value="1"/>
</dbReference>
<dbReference type="RefSeq" id="WP_207338592.1">
    <property type="nucleotide sequence ID" value="NZ_JAFMYU010000034.1"/>
</dbReference>
<evidence type="ECO:0000313" key="14">
    <source>
        <dbReference type="EMBL" id="MBO0934626.1"/>
    </source>
</evidence>
<evidence type="ECO:0000256" key="7">
    <source>
        <dbReference type="ARBA" id="ARBA00022919"/>
    </source>
</evidence>
<feature type="binding site" description="in other chain" evidence="12">
    <location>
        <position position="183"/>
    </location>
    <ligand>
        <name>pyridoxal 5'-phosphate</name>
        <dbReference type="ChEBI" id="CHEBI:597326"/>
        <note>ligand shared between dimeric partners</note>
    </ligand>
</feature>
<evidence type="ECO:0000256" key="6">
    <source>
        <dbReference type="ARBA" id="ARBA00022898"/>
    </source>
</evidence>
<dbReference type="FunFam" id="3.90.1150.10:FF:000004">
    <property type="entry name" value="2-amino-3-ketobutyrate coenzyme A ligase"/>
    <property type="match status" value="1"/>
</dbReference>
<keyword evidence="5 12" id="KW-0808">Transferase</keyword>
<comment type="catalytic activity">
    <reaction evidence="12">
        <text>glycine + acetyl-CoA = (2S)-2-amino-3-oxobutanoate + CoA</text>
        <dbReference type="Rhea" id="RHEA:20736"/>
        <dbReference type="ChEBI" id="CHEBI:57287"/>
        <dbReference type="ChEBI" id="CHEBI:57288"/>
        <dbReference type="ChEBI" id="CHEBI:57305"/>
        <dbReference type="ChEBI" id="CHEBI:78948"/>
        <dbReference type="EC" id="2.3.1.29"/>
    </reaction>
</comment>
<dbReference type="PANTHER" id="PTHR13693">
    <property type="entry name" value="CLASS II AMINOTRANSFERASE/8-AMINO-7-OXONONANOATE SYNTHASE"/>
    <property type="match status" value="1"/>
</dbReference>
<protein>
    <recommendedName>
        <fullName evidence="12">2-amino-3-ketobutyrate coenzyme A ligase</fullName>
        <shortName evidence="12">AKB ligase</shortName>
        <ecNumber evidence="12">2.3.1.29</ecNumber>
    </recommendedName>
    <alternativeName>
        <fullName evidence="12">Glycine acetyltransferase</fullName>
    </alternativeName>
</protein>
<dbReference type="EC" id="2.3.1.29" evidence="12"/>
<dbReference type="GO" id="GO:0019518">
    <property type="term" value="P:L-threonine catabolic process to glycine"/>
    <property type="evidence" value="ECO:0007669"/>
    <property type="project" value="UniProtKB-UniRule"/>
</dbReference>
<dbReference type="InterPro" id="IPR015421">
    <property type="entry name" value="PyrdxlP-dep_Trfase_major"/>
</dbReference>
<evidence type="ECO:0000256" key="1">
    <source>
        <dbReference type="ARBA" id="ARBA00004746"/>
    </source>
</evidence>
<gene>
    <name evidence="12 14" type="primary">kbl</name>
    <name evidence="14" type="ORF">J2I48_26695</name>
</gene>
<keyword evidence="6 12" id="KW-0663">Pyridoxal phosphate</keyword>
<evidence type="ECO:0000313" key="15">
    <source>
        <dbReference type="Proteomes" id="UP000664795"/>
    </source>
</evidence>
<dbReference type="NCBIfam" id="TIGR01822">
    <property type="entry name" value="2am3keto_CoA"/>
    <property type="match status" value="1"/>
</dbReference>
<dbReference type="AlphaFoldDB" id="A0A939GDD1"/>
<dbReference type="CDD" id="cd06454">
    <property type="entry name" value="KBL_like"/>
    <property type="match status" value="1"/>
</dbReference>
<keyword evidence="8" id="KW-0443">Lipid metabolism</keyword>
<dbReference type="PROSITE" id="PS00599">
    <property type="entry name" value="AA_TRANSFER_CLASS_2"/>
    <property type="match status" value="1"/>
</dbReference>
<feature type="modified residue" description="N6-(pyridoxal phosphate)lysine" evidence="12">
    <location>
        <position position="242"/>
    </location>
</feature>
<evidence type="ECO:0000256" key="5">
    <source>
        <dbReference type="ARBA" id="ARBA00022679"/>
    </source>
</evidence>
<sequence length="401" mass="43713">MYGAIKDQLQEELSGIKEAGLYKTERIIVTPQSSVIAVKDGREVLNFCANNYLGLSSDPAVIQAAHDTLDSHGFGMSSVRFICGTQDIHKELEQRTAEFVGAEDCILYAAAFDANGGVFEPLLNENDAVISDEMNHASIIDGIRLCKAKRFRYKHNNMADLETQLQAAAGSRRILIVTDGVFSMDGTIAQLDKICDLADQYNAMVMVDECHASGFVGRTGRGTPEFRNVLGRIDIITGTYGKALGGASGGFTAARKEIVDLLRQRSRPYLFSNTLAPAIVGASLKVLDMLQGSTALRDKLENNTRYFREAMTAAGFDILPGEHPIVPIMLYDAKLAQTFAAKLLDEGIYVIGFFYPVVPQGKARIRVQISASHEPEHLEKAVAAFTKIGQELGAIKQEVEA</sequence>
<dbReference type="FunFam" id="3.40.640.10:FF:000006">
    <property type="entry name" value="5-aminolevulinate synthase, mitochondrial"/>
    <property type="match status" value="1"/>
</dbReference>
<dbReference type="GO" id="GO:0008890">
    <property type="term" value="F:glycine C-acetyltransferase activity"/>
    <property type="evidence" value="ECO:0007669"/>
    <property type="project" value="UniProtKB-UniRule"/>
</dbReference>
<comment type="cofactor">
    <cofactor evidence="12">
        <name>pyridoxal 5'-phosphate</name>
        <dbReference type="ChEBI" id="CHEBI:597326"/>
    </cofactor>
    <text evidence="12">Binds 1 pyridoxal phosphate per subunit.</text>
</comment>
<dbReference type="GO" id="GO:0005737">
    <property type="term" value="C:cytoplasm"/>
    <property type="evidence" value="ECO:0007669"/>
    <property type="project" value="UniProtKB-ARBA"/>
</dbReference>
<dbReference type="InterPro" id="IPR011282">
    <property type="entry name" value="2am3keto_CoA_ligase"/>
</dbReference>
<comment type="pathway">
    <text evidence="2">Lipid metabolism; sphingolipid metabolism.</text>
</comment>
<evidence type="ECO:0000256" key="11">
    <source>
        <dbReference type="ARBA" id="ARBA00055827"/>
    </source>
</evidence>
<keyword evidence="15" id="KW-1185">Reference proteome</keyword>
<dbReference type="GO" id="GO:0016020">
    <property type="term" value="C:membrane"/>
    <property type="evidence" value="ECO:0007669"/>
    <property type="project" value="GOC"/>
</dbReference>
<comment type="pathway">
    <text evidence="12">Amino-acid degradation; L-threonine degradation via oxydo-reductase pathway; glycine from L-threonine: step 2/2.</text>
</comment>
<dbReference type="GO" id="GO:0030170">
    <property type="term" value="F:pyridoxal phosphate binding"/>
    <property type="evidence" value="ECO:0007669"/>
    <property type="project" value="UniProtKB-UniRule"/>
</dbReference>
<dbReference type="GO" id="GO:0004758">
    <property type="term" value="F:serine C-palmitoyltransferase activity"/>
    <property type="evidence" value="ECO:0007669"/>
    <property type="project" value="UniProtKB-EC"/>
</dbReference>
<evidence type="ECO:0000256" key="8">
    <source>
        <dbReference type="ARBA" id="ARBA00023098"/>
    </source>
</evidence>
<dbReference type="PANTHER" id="PTHR13693:SF103">
    <property type="entry name" value="AMINOTRANSFERASE CLASS I_CLASSII DOMAIN-CONTAINING PROTEIN"/>
    <property type="match status" value="1"/>
</dbReference>
<keyword evidence="7" id="KW-0746">Sphingolipid metabolism</keyword>
<keyword evidence="9 12" id="KW-0012">Acyltransferase</keyword>
<dbReference type="Gene3D" id="3.40.640.10">
    <property type="entry name" value="Type I PLP-dependent aspartate aminotransferase-like (Major domain)"/>
    <property type="match status" value="1"/>
</dbReference>
<dbReference type="InterPro" id="IPR004839">
    <property type="entry name" value="Aminotransferase_I/II_large"/>
</dbReference>
<comment type="caution">
    <text evidence="14">The sequence shown here is derived from an EMBL/GenBank/DDBJ whole genome shotgun (WGS) entry which is preliminary data.</text>
</comment>
<comment type="similarity">
    <text evidence="4">Belongs to the class-II pyridoxal-phosphate-dependent aminotransferase family. BioF subfamily.</text>
</comment>
<dbReference type="EMBL" id="JAFMYU010000034">
    <property type="protein sequence ID" value="MBO0934626.1"/>
    <property type="molecule type" value="Genomic_DNA"/>
</dbReference>
<dbReference type="InterPro" id="IPR015422">
    <property type="entry name" value="PyrdxlP-dep_Trfase_small"/>
</dbReference>
<dbReference type="NCBIfam" id="NF005394">
    <property type="entry name" value="PRK06939.1"/>
    <property type="match status" value="1"/>
</dbReference>
<comment type="subunit">
    <text evidence="12">Homodimer.</text>
</comment>
<dbReference type="Gene3D" id="3.90.1150.10">
    <property type="entry name" value="Aspartate Aminotransferase, domain 1"/>
    <property type="match status" value="1"/>
</dbReference>
<dbReference type="SUPFAM" id="SSF53383">
    <property type="entry name" value="PLP-dependent transferases"/>
    <property type="match status" value="1"/>
</dbReference>